<dbReference type="RefSeq" id="WP_037435734.1">
    <property type="nucleotide sequence ID" value="NZ_BJNI01000005.1"/>
</dbReference>
<dbReference type="Gene3D" id="1.10.530.10">
    <property type="match status" value="1"/>
</dbReference>
<proteinExistence type="predicted"/>
<feature type="transmembrane region" description="Helical" evidence="2">
    <location>
        <begin position="215"/>
        <end position="237"/>
    </location>
</feature>
<accession>A0A844A649</accession>
<feature type="transmembrane region" description="Helical" evidence="2">
    <location>
        <begin position="244"/>
        <end position="264"/>
    </location>
</feature>
<feature type="region of interest" description="Disordered" evidence="1">
    <location>
        <begin position="182"/>
        <end position="203"/>
    </location>
</feature>
<gene>
    <name evidence="3" type="ORF">GHK48_09975</name>
</gene>
<keyword evidence="2" id="KW-0472">Membrane</keyword>
<dbReference type="EMBL" id="WISZ01000084">
    <property type="protein sequence ID" value="MQX08604.1"/>
    <property type="molecule type" value="Genomic_DNA"/>
</dbReference>
<name>A0A844A649_RHIFR</name>
<evidence type="ECO:0000313" key="4">
    <source>
        <dbReference type="Proteomes" id="UP000466694"/>
    </source>
</evidence>
<evidence type="ECO:0008006" key="5">
    <source>
        <dbReference type="Google" id="ProtNLM"/>
    </source>
</evidence>
<protein>
    <recommendedName>
        <fullName evidence="5">Transmembrane protein</fullName>
    </recommendedName>
</protein>
<evidence type="ECO:0000256" key="2">
    <source>
        <dbReference type="SAM" id="Phobius"/>
    </source>
</evidence>
<dbReference type="Proteomes" id="UP000466694">
    <property type="component" value="Unassembled WGS sequence"/>
</dbReference>
<keyword evidence="2" id="KW-0812">Transmembrane</keyword>
<dbReference type="InterPro" id="IPR023346">
    <property type="entry name" value="Lysozyme-like_dom_sf"/>
</dbReference>
<keyword evidence="2" id="KW-1133">Transmembrane helix</keyword>
<organism evidence="3 4">
    <name type="scientific">Rhizobium fredii</name>
    <name type="common">Sinorhizobium fredii</name>
    <dbReference type="NCBI Taxonomy" id="380"/>
    <lineage>
        <taxon>Bacteria</taxon>
        <taxon>Pseudomonadati</taxon>
        <taxon>Pseudomonadota</taxon>
        <taxon>Alphaproteobacteria</taxon>
        <taxon>Hyphomicrobiales</taxon>
        <taxon>Rhizobiaceae</taxon>
        <taxon>Sinorhizobium/Ensifer group</taxon>
        <taxon>Sinorhizobium</taxon>
    </lineage>
</organism>
<comment type="caution">
    <text evidence="3">The sequence shown here is derived from an EMBL/GenBank/DDBJ whole genome shotgun (WGS) entry which is preliminary data.</text>
</comment>
<reference evidence="3 4" key="1">
    <citation type="journal article" date="2013" name="Genome Biol.">
        <title>Comparative genomics of the core and accessory genomes of 48 Sinorhizobium strains comprising five genospecies.</title>
        <authorList>
            <person name="Sugawara M."/>
            <person name="Epstein B."/>
            <person name="Badgley B.D."/>
            <person name="Unno T."/>
            <person name="Xu L."/>
            <person name="Reese J."/>
            <person name="Gyaneshwar P."/>
            <person name="Denny R."/>
            <person name="Mudge J."/>
            <person name="Bharti A.K."/>
            <person name="Farmer A.D."/>
            <person name="May G.D."/>
            <person name="Woodward J.E."/>
            <person name="Medigue C."/>
            <person name="Vallenet D."/>
            <person name="Lajus A."/>
            <person name="Rouy Z."/>
            <person name="Martinez-Vaz B."/>
            <person name="Tiffin P."/>
            <person name="Young N.D."/>
            <person name="Sadowsky M.J."/>
        </authorList>
    </citation>
    <scope>NUCLEOTIDE SEQUENCE [LARGE SCALE GENOMIC DNA]</scope>
    <source>
        <strain evidence="3 4">USDA205</strain>
    </source>
</reference>
<evidence type="ECO:0000313" key="3">
    <source>
        <dbReference type="EMBL" id="MQX08604.1"/>
    </source>
</evidence>
<sequence length="272" mass="29972">MTHTMPHGAALLLAFIREAEVGRNDRASYDVIYAHRQGGLTKPLTAMTLGEVIAAQKTWSKAHGSSAAGAYQFMRATLIGLLREIPWLKEEQIFEPALQDRLGLHLLNRRGFASFVSGEISATEFGRRLAMEWASLPVLADTDGDRRRVRRGQSYYAGDGRNKALVKPDRVEAVLRQVLAASRSSDETSEPAEDVSPPKVRSEVRHRPVARSGRFWTWLLTAGGTIITALKELNLVALDWRVQLAILATIVGFAIYAISSMPAVREALGLGR</sequence>
<dbReference type="SUPFAM" id="SSF53955">
    <property type="entry name" value="Lysozyme-like"/>
    <property type="match status" value="1"/>
</dbReference>
<dbReference type="AlphaFoldDB" id="A0A844A649"/>
<evidence type="ECO:0000256" key="1">
    <source>
        <dbReference type="SAM" id="MobiDB-lite"/>
    </source>
</evidence>